<feature type="domain" description="Spore germination GerD central core" evidence="3">
    <location>
        <begin position="66"/>
        <end position="179"/>
    </location>
</feature>
<dbReference type="Pfam" id="PF17898">
    <property type="entry name" value="GerD"/>
    <property type="match status" value="1"/>
</dbReference>
<evidence type="ECO:0000259" key="3">
    <source>
        <dbReference type="Pfam" id="PF17898"/>
    </source>
</evidence>
<feature type="chain" id="PRO_5045171816" evidence="2">
    <location>
        <begin position="22"/>
        <end position="202"/>
    </location>
</feature>
<dbReference type="Proteomes" id="UP000808914">
    <property type="component" value="Unassembled WGS sequence"/>
</dbReference>
<dbReference type="InterPro" id="IPR041262">
    <property type="entry name" value="GerD_central"/>
</dbReference>
<comment type="caution">
    <text evidence="4">The sequence shown here is derived from an EMBL/GenBank/DDBJ whole genome shotgun (WGS) entry which is preliminary data.</text>
</comment>
<protein>
    <submittedName>
        <fullName evidence="4">Spore germination protein D</fullName>
    </submittedName>
</protein>
<feature type="compositionally biased region" description="Gly residues" evidence="1">
    <location>
        <begin position="187"/>
        <end position="202"/>
    </location>
</feature>
<evidence type="ECO:0000313" key="5">
    <source>
        <dbReference type="Proteomes" id="UP000808914"/>
    </source>
</evidence>
<proteinExistence type="predicted"/>
<evidence type="ECO:0000256" key="2">
    <source>
        <dbReference type="SAM" id="SignalP"/>
    </source>
</evidence>
<sequence>MPKAVLIFIFSVILLFAGGCAAQQAAEGNQPNYQETKKMFVDLLKTDEGKKAIQDVLQDSKVKQQLVFNQDFVKDTIAKTLTSKEGKEYWEKLFSDPKFKKDLAKTMQKQNETILKQLMNDPSYQQMMMNILKAPKMQNQYLDLMKTKPYREQMQKVVAETLSSPLMASQLSEAINKAVQDQIKKSGGQGGGQGGKGQQGGS</sequence>
<dbReference type="NCBIfam" id="NF040801">
    <property type="entry name" value="spore_GerD"/>
    <property type="match status" value="1"/>
</dbReference>
<feature type="region of interest" description="Disordered" evidence="1">
    <location>
        <begin position="181"/>
        <end position="202"/>
    </location>
</feature>
<feature type="signal peptide" evidence="2">
    <location>
        <begin position="1"/>
        <end position="21"/>
    </location>
</feature>
<evidence type="ECO:0000313" key="4">
    <source>
        <dbReference type="EMBL" id="MBM7646898.1"/>
    </source>
</evidence>
<evidence type="ECO:0000256" key="1">
    <source>
        <dbReference type="SAM" id="MobiDB-lite"/>
    </source>
</evidence>
<accession>A0ABS2Q3U1</accession>
<gene>
    <name evidence="4" type="ORF">JOD45_003132</name>
</gene>
<name>A0ABS2Q3U1_9BACL</name>
<organism evidence="4 5">
    <name type="scientific">Scopulibacillus daqui</name>
    <dbReference type="NCBI Taxonomy" id="1469162"/>
    <lineage>
        <taxon>Bacteria</taxon>
        <taxon>Bacillati</taxon>
        <taxon>Bacillota</taxon>
        <taxon>Bacilli</taxon>
        <taxon>Bacillales</taxon>
        <taxon>Sporolactobacillaceae</taxon>
        <taxon>Scopulibacillus</taxon>
    </lineage>
</organism>
<dbReference type="RefSeq" id="WP_205004770.1">
    <property type="nucleotide sequence ID" value="NZ_JAFBER010000032.1"/>
</dbReference>
<reference evidence="4 5" key="1">
    <citation type="submission" date="2021-01" db="EMBL/GenBank/DDBJ databases">
        <title>Genomic Encyclopedia of Type Strains, Phase IV (KMG-IV): sequencing the most valuable type-strain genomes for metagenomic binning, comparative biology and taxonomic classification.</title>
        <authorList>
            <person name="Goeker M."/>
        </authorList>
    </citation>
    <scope>NUCLEOTIDE SEQUENCE [LARGE SCALE GENOMIC DNA]</scope>
    <source>
        <strain evidence="4 5">DSM 28236</strain>
    </source>
</reference>
<keyword evidence="5" id="KW-1185">Reference proteome</keyword>
<keyword evidence="2" id="KW-0732">Signal</keyword>
<dbReference type="PROSITE" id="PS51257">
    <property type="entry name" value="PROKAR_LIPOPROTEIN"/>
    <property type="match status" value="1"/>
</dbReference>
<dbReference type="EMBL" id="JAFBER010000032">
    <property type="protein sequence ID" value="MBM7646898.1"/>
    <property type="molecule type" value="Genomic_DNA"/>
</dbReference>